<reference evidence="9" key="1">
    <citation type="submission" date="2021-02" db="EMBL/GenBank/DDBJ databases">
        <authorList>
            <person name="Bekaert M."/>
        </authorList>
    </citation>
    <scope>NUCLEOTIDE SEQUENCE</scope>
    <source>
        <strain evidence="9">IoA-00</strain>
    </source>
</reference>
<dbReference type="Gene3D" id="2.60.40.150">
    <property type="entry name" value="C2 domain"/>
    <property type="match status" value="1"/>
</dbReference>
<dbReference type="GO" id="GO:0048015">
    <property type="term" value="P:phosphatidylinositol-mediated signaling"/>
    <property type="evidence" value="ECO:0007669"/>
    <property type="project" value="TreeGrafter"/>
</dbReference>
<dbReference type="InterPro" id="IPR035892">
    <property type="entry name" value="C2_domain_sf"/>
</dbReference>
<dbReference type="InterPro" id="IPR000909">
    <property type="entry name" value="PLipase_C_PInositol-sp_X_dom"/>
</dbReference>
<proteinExistence type="predicted"/>
<dbReference type="Pfam" id="PF00168">
    <property type="entry name" value="C2"/>
    <property type="match status" value="1"/>
</dbReference>
<dbReference type="FunFam" id="3.20.20.190:FF:000084">
    <property type="match status" value="1"/>
</dbReference>
<dbReference type="InterPro" id="IPR001711">
    <property type="entry name" value="PLipase_C_Pinositol-sp_Y"/>
</dbReference>
<organism evidence="9 10">
    <name type="scientific">Lepeophtheirus salmonis</name>
    <name type="common">Salmon louse</name>
    <name type="synonym">Caligus salmonis</name>
    <dbReference type="NCBI Taxonomy" id="72036"/>
    <lineage>
        <taxon>Eukaryota</taxon>
        <taxon>Metazoa</taxon>
        <taxon>Ecdysozoa</taxon>
        <taxon>Arthropoda</taxon>
        <taxon>Crustacea</taxon>
        <taxon>Multicrustacea</taxon>
        <taxon>Hexanauplia</taxon>
        <taxon>Copepoda</taxon>
        <taxon>Siphonostomatoida</taxon>
        <taxon>Caligidae</taxon>
        <taxon>Lepeophtheirus</taxon>
    </lineage>
</organism>
<dbReference type="GO" id="GO:0046488">
    <property type="term" value="P:phosphatidylinositol metabolic process"/>
    <property type="evidence" value="ECO:0007669"/>
    <property type="project" value="TreeGrafter"/>
</dbReference>
<dbReference type="EMBL" id="HG994583">
    <property type="protein sequence ID" value="CAF2915109.1"/>
    <property type="molecule type" value="Genomic_DNA"/>
</dbReference>
<dbReference type="Pfam" id="PF00388">
    <property type="entry name" value="PI-PLC-X"/>
    <property type="match status" value="1"/>
</dbReference>
<evidence type="ECO:0000256" key="2">
    <source>
        <dbReference type="ARBA" id="ARBA00012368"/>
    </source>
</evidence>
<gene>
    <name evidence="9" type="ORF">LSAA_8726</name>
</gene>
<dbReference type="GO" id="GO:0004435">
    <property type="term" value="F:phosphatidylinositol-4,5-bisphosphate phospholipase C activity"/>
    <property type="evidence" value="ECO:0007669"/>
    <property type="project" value="UniProtKB-EC"/>
</dbReference>
<dbReference type="SMART" id="SM00239">
    <property type="entry name" value="C2"/>
    <property type="match status" value="1"/>
</dbReference>
<evidence type="ECO:0000256" key="4">
    <source>
        <dbReference type="ARBA" id="ARBA00022963"/>
    </source>
</evidence>
<dbReference type="InterPro" id="IPR011992">
    <property type="entry name" value="EF-hand-dom_pair"/>
</dbReference>
<keyword evidence="6" id="KW-0807">Transducer</keyword>
<dbReference type="InterPro" id="IPR000008">
    <property type="entry name" value="C2_dom"/>
</dbReference>
<evidence type="ECO:0000256" key="8">
    <source>
        <dbReference type="SAM" id="MobiDB-lite"/>
    </source>
</evidence>
<dbReference type="InterPro" id="IPR015359">
    <property type="entry name" value="PLC_EF-hand-like"/>
</dbReference>
<dbReference type="Gene3D" id="3.20.20.190">
    <property type="entry name" value="Phosphatidylinositol (PI) phosphodiesterase"/>
    <property type="match status" value="1"/>
</dbReference>
<dbReference type="SUPFAM" id="SSF47473">
    <property type="entry name" value="EF-hand"/>
    <property type="match status" value="1"/>
</dbReference>
<dbReference type="SMART" id="SM00148">
    <property type="entry name" value="PLCXc"/>
    <property type="match status" value="1"/>
</dbReference>
<dbReference type="Pfam" id="PF00387">
    <property type="entry name" value="PI-PLC-Y"/>
    <property type="match status" value="1"/>
</dbReference>
<dbReference type="SMART" id="SM00149">
    <property type="entry name" value="PLCYc"/>
    <property type="match status" value="1"/>
</dbReference>
<accession>A0A7R8CSD8</accession>
<dbReference type="PANTHER" id="PTHR10336:SF36">
    <property type="entry name" value="1-PHOSPHATIDYLINOSITOL 4,5-BISPHOSPHATE PHOSPHODIESTERASE BETA-4"/>
    <property type="match status" value="1"/>
</dbReference>
<dbReference type="Pfam" id="PF09279">
    <property type="entry name" value="EF-hand_like"/>
    <property type="match status" value="1"/>
</dbReference>
<dbReference type="InterPro" id="IPR001192">
    <property type="entry name" value="PI-PLC_fam"/>
</dbReference>
<keyword evidence="5 7" id="KW-0443">Lipid metabolism</keyword>
<dbReference type="EC" id="3.1.4.11" evidence="2 7"/>
<comment type="catalytic activity">
    <reaction evidence="1 7">
        <text>a 1,2-diacyl-sn-glycero-3-phospho-(1D-myo-inositol-4,5-bisphosphate) + H2O = 1D-myo-inositol 1,4,5-trisphosphate + a 1,2-diacyl-sn-glycerol + H(+)</text>
        <dbReference type="Rhea" id="RHEA:33179"/>
        <dbReference type="ChEBI" id="CHEBI:15377"/>
        <dbReference type="ChEBI" id="CHEBI:15378"/>
        <dbReference type="ChEBI" id="CHEBI:17815"/>
        <dbReference type="ChEBI" id="CHEBI:58456"/>
        <dbReference type="ChEBI" id="CHEBI:203600"/>
        <dbReference type="EC" id="3.1.4.11"/>
    </reaction>
</comment>
<dbReference type="GO" id="GO:0051209">
    <property type="term" value="P:release of sequestered calcium ion into cytosol"/>
    <property type="evidence" value="ECO:0007669"/>
    <property type="project" value="TreeGrafter"/>
</dbReference>
<dbReference type="PROSITE" id="PS50007">
    <property type="entry name" value="PIPLC_X_DOMAIN"/>
    <property type="match status" value="1"/>
</dbReference>
<dbReference type="OrthoDB" id="269822at2759"/>
<keyword evidence="4 7" id="KW-0442">Lipid degradation</keyword>
<dbReference type="SUPFAM" id="SSF51695">
    <property type="entry name" value="PLC-like phosphodiesterases"/>
    <property type="match status" value="1"/>
</dbReference>
<dbReference type="Gene3D" id="1.10.238.10">
    <property type="entry name" value="EF-hand"/>
    <property type="match status" value="1"/>
</dbReference>
<dbReference type="PANTHER" id="PTHR10336">
    <property type="entry name" value="PHOSPHOINOSITIDE-SPECIFIC PHOSPHOLIPASE C FAMILY PROTEIN"/>
    <property type="match status" value="1"/>
</dbReference>
<evidence type="ECO:0000256" key="1">
    <source>
        <dbReference type="ARBA" id="ARBA00001195"/>
    </source>
</evidence>
<dbReference type="PROSITE" id="PS50008">
    <property type="entry name" value="PIPLC_Y_DOMAIN"/>
    <property type="match status" value="1"/>
</dbReference>
<dbReference type="CDD" id="cd08591">
    <property type="entry name" value="PI-PLCc_beta"/>
    <property type="match status" value="1"/>
</dbReference>
<protein>
    <recommendedName>
        <fullName evidence="2 7">Phosphoinositide phospholipase C</fullName>
        <ecNumber evidence="2 7">3.1.4.11</ecNumber>
    </recommendedName>
</protein>
<sequence>MQLHLNTGGKTDTISISKFIEFMNERQRDPRLNEMLFPSYNEKRSKEIFGMYEPDKENIEKNQFSKKGFTEYLMSDENAPVLLDRLDIYQDMDQPLSHYYINSSHNTYLIGRQFGAKSSVEIYRQVLLAGCRCVELDCWDGKDKDEGEVIITHGKAMCTNVYFKDCIKAIADCAFVTSDYPLILSFENHCNRSNQYKMAKYCNDMFGDLLLKEPIKDFPLNKGQPVPPPSKLKRKILIKNKRLKPDIEKIELEAFLKGEFTIGDEESEDTTAESGEKKEEETDKPVAPNYSGSTVNVHPWLSSMVNYTHPTKFQGFDAAEATDEHFKMSSFAEPAALGYLKSQAIEFVNYNKRQFSRLYPKETPVDGVIAAQCNVEVIAGQFLSEKRVGTYVEVDMYGLPTDTIRKEFRTKAIPQNGLNPMYEEEAFRFRKVVLPELAVLRFAVYNDEGKLLGQRILPFNDLQAGYRHISLKTEGNFPMSLPMLFL</sequence>
<dbReference type="Proteomes" id="UP000675881">
    <property type="component" value="Chromosome 4"/>
</dbReference>
<dbReference type="CDD" id="cd00275">
    <property type="entry name" value="C2_PLC_like"/>
    <property type="match status" value="1"/>
</dbReference>
<dbReference type="PROSITE" id="PS50004">
    <property type="entry name" value="C2"/>
    <property type="match status" value="1"/>
</dbReference>
<dbReference type="GO" id="GO:0016042">
    <property type="term" value="P:lipid catabolic process"/>
    <property type="evidence" value="ECO:0007669"/>
    <property type="project" value="UniProtKB-KW"/>
</dbReference>
<dbReference type="SUPFAM" id="SSF49562">
    <property type="entry name" value="C2 domain (Calcium/lipid-binding domain, CaLB)"/>
    <property type="match status" value="1"/>
</dbReference>
<evidence type="ECO:0000313" key="9">
    <source>
        <dbReference type="EMBL" id="CAF2915109.1"/>
    </source>
</evidence>
<evidence type="ECO:0000256" key="7">
    <source>
        <dbReference type="RuleBase" id="RU361133"/>
    </source>
</evidence>
<evidence type="ECO:0000313" key="10">
    <source>
        <dbReference type="Proteomes" id="UP000675881"/>
    </source>
</evidence>
<keyword evidence="10" id="KW-1185">Reference proteome</keyword>
<name>A0A7R8CSD8_LEPSM</name>
<dbReference type="AlphaFoldDB" id="A0A7R8CSD8"/>
<feature type="compositionally biased region" description="Basic and acidic residues" evidence="8">
    <location>
        <begin position="274"/>
        <end position="284"/>
    </location>
</feature>
<dbReference type="InterPro" id="IPR017946">
    <property type="entry name" value="PLC-like_Pdiesterase_TIM-brl"/>
</dbReference>
<keyword evidence="3 7" id="KW-0378">Hydrolase</keyword>
<evidence type="ECO:0000256" key="5">
    <source>
        <dbReference type="ARBA" id="ARBA00023098"/>
    </source>
</evidence>
<evidence type="ECO:0000256" key="6">
    <source>
        <dbReference type="ARBA" id="ARBA00023224"/>
    </source>
</evidence>
<dbReference type="PRINTS" id="PR00390">
    <property type="entry name" value="PHPHLIPASEC"/>
</dbReference>
<feature type="region of interest" description="Disordered" evidence="8">
    <location>
        <begin position="265"/>
        <end position="289"/>
    </location>
</feature>
<evidence type="ECO:0000256" key="3">
    <source>
        <dbReference type="ARBA" id="ARBA00022801"/>
    </source>
</evidence>